<dbReference type="STRING" id="31958.SD37_04375"/>
<dbReference type="KEGG" id="aori:SD37_04375"/>
<reference evidence="2 3" key="1">
    <citation type="journal article" date="2015" name="Genome Announc.">
        <title>Draft Genome Sequence of Norvancomycin-Producing Strain Amycolatopsis orientalis CPCC200066.</title>
        <authorList>
            <person name="Lei X."/>
            <person name="Yuan F."/>
            <person name="Shi Y."/>
            <person name="Li X."/>
            <person name="Wang L."/>
            <person name="Hong B."/>
        </authorList>
    </citation>
    <scope>NUCLEOTIDE SEQUENCE [LARGE SCALE GENOMIC DNA]</scope>
    <source>
        <strain evidence="2 3">B-37</strain>
    </source>
</reference>
<dbReference type="PANTHER" id="PTHR30569">
    <property type="entry name" value="CYTOSINE TRANSPORTER CODB"/>
    <property type="match status" value="1"/>
</dbReference>
<feature type="transmembrane region" description="Helical" evidence="1">
    <location>
        <begin position="150"/>
        <end position="171"/>
    </location>
</feature>
<keyword evidence="3" id="KW-1185">Reference proteome</keyword>
<feature type="transmembrane region" description="Helical" evidence="1">
    <location>
        <begin position="390"/>
        <end position="409"/>
    </location>
</feature>
<feature type="transmembrane region" description="Helical" evidence="1">
    <location>
        <begin position="44"/>
        <end position="61"/>
    </location>
</feature>
<proteinExistence type="predicted"/>
<dbReference type="EMBL" id="CP016174">
    <property type="protein sequence ID" value="ANN14966.1"/>
    <property type="molecule type" value="Genomic_DNA"/>
</dbReference>
<name>A0A193BRY3_AMYOR</name>
<feature type="transmembrane region" description="Helical" evidence="1">
    <location>
        <begin position="116"/>
        <end position="138"/>
    </location>
</feature>
<evidence type="ECO:0008006" key="4">
    <source>
        <dbReference type="Google" id="ProtNLM"/>
    </source>
</evidence>
<evidence type="ECO:0000256" key="1">
    <source>
        <dbReference type="SAM" id="Phobius"/>
    </source>
</evidence>
<evidence type="ECO:0000313" key="2">
    <source>
        <dbReference type="EMBL" id="ANN14966.1"/>
    </source>
</evidence>
<feature type="transmembrane region" description="Helical" evidence="1">
    <location>
        <begin position="73"/>
        <end position="96"/>
    </location>
</feature>
<organism evidence="2 3">
    <name type="scientific">Amycolatopsis orientalis</name>
    <name type="common">Nocardia orientalis</name>
    <dbReference type="NCBI Taxonomy" id="31958"/>
    <lineage>
        <taxon>Bacteria</taxon>
        <taxon>Bacillati</taxon>
        <taxon>Actinomycetota</taxon>
        <taxon>Actinomycetes</taxon>
        <taxon>Pseudonocardiales</taxon>
        <taxon>Pseudonocardiaceae</taxon>
        <taxon>Amycolatopsis</taxon>
    </lineage>
</organism>
<sequence>MTGTLPTTGTPEAAPPKRTYAPLAANENREDYSLRFAPHSFRRWSPFVVATTALGGIAYLADFAIGASIVLSYGFTSGVLAILAAALVIFVTGVPIAHACAKYGVDMDLLTRGAGFGYFGSTLTSLVYASFTVIFFSLEGSIMAQAFELALSIPLPIGYLLSTLIVLPFALYGMGAVAKMQAWTQPLWIAGLVLPFVVVAIREPGKFAEFASFGGTEGAGSGFSAIGFGFGMGVALSLIGQIGEQADYLRFMPEKTSSNKRAWWGAVLAAGPGWVILGAAKQIGGALLAFLALGVVGKAHALEPIAPYLEAVKPALGPAALTFAALFVVVSQIKINTTNAYSGSLSFANFFSRVLHRHPGRVWYVLVNCGIALALMEFGAFAFLNKILGFYSNVAIAWIGAVCADLVIVKPLGLSPRYIEFKRAYLPKINPVGFGSMIVASALSITAYFGAFGQFMAAFSPLLALVVAMVLVPALAAATKGRTYLARPNSVIRQKLSPEELRATHICTVCQDEFELPDIADCAKQSGAICSLCCTLDSTCHDLCQTAGPVDLPMPTMPTARP</sequence>
<feature type="transmembrane region" description="Helical" evidence="1">
    <location>
        <begin position="262"/>
        <end position="280"/>
    </location>
</feature>
<feature type="transmembrane region" description="Helical" evidence="1">
    <location>
        <begin position="315"/>
        <end position="333"/>
    </location>
</feature>
<keyword evidence="1" id="KW-0472">Membrane</keyword>
<feature type="transmembrane region" description="Helical" evidence="1">
    <location>
        <begin position="429"/>
        <end position="449"/>
    </location>
</feature>
<keyword evidence="1" id="KW-1133">Transmembrane helix</keyword>
<feature type="transmembrane region" description="Helical" evidence="1">
    <location>
        <begin position="362"/>
        <end position="384"/>
    </location>
</feature>
<dbReference type="RefSeq" id="WP_044853931.1">
    <property type="nucleotide sequence ID" value="NZ_CP016174.1"/>
</dbReference>
<accession>A0A193BRY3</accession>
<dbReference type="Gene3D" id="1.10.4160.10">
    <property type="entry name" value="Hydantoin permease"/>
    <property type="match status" value="1"/>
</dbReference>
<feature type="transmembrane region" description="Helical" evidence="1">
    <location>
        <begin position="183"/>
        <end position="201"/>
    </location>
</feature>
<dbReference type="PANTHER" id="PTHR30569:SF0">
    <property type="entry name" value="CYTOSINE PERMEASE"/>
    <property type="match status" value="1"/>
</dbReference>
<gene>
    <name evidence="2" type="ORF">SD37_04375</name>
</gene>
<dbReference type="Proteomes" id="UP000093695">
    <property type="component" value="Chromosome"/>
</dbReference>
<dbReference type="eggNOG" id="COG1457">
    <property type="taxonomic scope" value="Bacteria"/>
</dbReference>
<keyword evidence="1" id="KW-0812">Transmembrane</keyword>
<evidence type="ECO:0000313" key="3">
    <source>
        <dbReference type="Proteomes" id="UP000093695"/>
    </source>
</evidence>
<feature type="transmembrane region" description="Helical" evidence="1">
    <location>
        <begin position="222"/>
        <end position="242"/>
    </location>
</feature>
<feature type="transmembrane region" description="Helical" evidence="1">
    <location>
        <begin position="455"/>
        <end position="478"/>
    </location>
</feature>
<dbReference type="GO" id="GO:0005886">
    <property type="term" value="C:plasma membrane"/>
    <property type="evidence" value="ECO:0007669"/>
    <property type="project" value="TreeGrafter"/>
</dbReference>
<dbReference type="InterPro" id="IPR030191">
    <property type="entry name" value="CodB"/>
</dbReference>
<dbReference type="AlphaFoldDB" id="A0A193BRY3"/>
<protein>
    <recommendedName>
        <fullName evidence="4">Allantoin permease</fullName>
    </recommendedName>
</protein>
<dbReference type="GO" id="GO:0015209">
    <property type="term" value="F:cytosine transmembrane transporter activity"/>
    <property type="evidence" value="ECO:0007669"/>
    <property type="project" value="InterPro"/>
</dbReference>